<comment type="caution">
    <text evidence="1">The sequence shown here is derived from an EMBL/GenBank/DDBJ whole genome shotgun (WGS) entry which is preliminary data.</text>
</comment>
<organism evidence="1 2">
    <name type="scientific">Candidatus Berkelbacteria bacterium Gr01-1014_85</name>
    <dbReference type="NCBI Taxonomy" id="2017150"/>
    <lineage>
        <taxon>Bacteria</taxon>
        <taxon>Candidatus Berkelbacteria</taxon>
    </lineage>
</organism>
<evidence type="ECO:0000313" key="1">
    <source>
        <dbReference type="EMBL" id="TSC65951.1"/>
    </source>
</evidence>
<sequence>MQRLSIEDQFKLIQLLSEAGISAADVRKMTADPEIPGAIVHAIRHGGLLIPTNDSEGLHLRETVDLFPIWRQIELGKLTITQVINGLRQMVPSCLEKHATVAAMLQAMQLESEPRVAELTLVPVGRLIRQPEASFEDIDAAFREAGLMTCPPEVGPLLRLTLTYKDQPYGEVLKVWMDPIKVPSPLPGNYGYIFSLSIDHRERLEFYQHSGHPKMKHPCHQVFVCCRAFHQTT</sequence>
<gene>
    <name evidence="1" type="ORF">CEO22_287</name>
</gene>
<accession>A0A554JCD0</accession>
<name>A0A554JCD0_9BACT</name>
<dbReference type="EMBL" id="VMFD01000021">
    <property type="protein sequence ID" value="TSC65951.1"/>
    <property type="molecule type" value="Genomic_DNA"/>
</dbReference>
<proteinExistence type="predicted"/>
<dbReference type="AlphaFoldDB" id="A0A554JCD0"/>
<reference evidence="1 2" key="1">
    <citation type="submission" date="2017-08" db="EMBL/GenBank/DDBJ databases">
        <title>Mechanisms for carbon and nitrogen cycling indicate functional differentiation within the Candidate Phyla Radiation.</title>
        <authorList>
            <person name="Danczak R.E."/>
            <person name="Johnston M.D."/>
            <person name="Kenah C."/>
            <person name="Slattery M."/>
            <person name="Wrighton K.C."/>
            <person name="Wilkins M.J."/>
        </authorList>
    </citation>
    <scope>NUCLEOTIDE SEQUENCE [LARGE SCALE GENOMIC DNA]</scope>
    <source>
        <strain evidence="1">Gr01-1014_85</strain>
    </source>
</reference>
<protein>
    <submittedName>
        <fullName evidence="1">Uncharacterized protein</fullName>
    </submittedName>
</protein>
<evidence type="ECO:0000313" key="2">
    <source>
        <dbReference type="Proteomes" id="UP000316253"/>
    </source>
</evidence>
<dbReference type="Proteomes" id="UP000316253">
    <property type="component" value="Unassembled WGS sequence"/>
</dbReference>